<evidence type="ECO:0000256" key="2">
    <source>
        <dbReference type="ARBA" id="ARBA00022723"/>
    </source>
</evidence>
<dbReference type="Proteomes" id="UP000005952">
    <property type="component" value="Chromosome"/>
</dbReference>
<dbReference type="PROSITE" id="PS51007">
    <property type="entry name" value="CYTC"/>
    <property type="match status" value="1"/>
</dbReference>
<dbReference type="STRING" id="670307.HYPDE_25673"/>
<keyword evidence="7" id="KW-1185">Reference proteome</keyword>
<dbReference type="SUPFAM" id="SSF46626">
    <property type="entry name" value="Cytochrome c"/>
    <property type="match status" value="1"/>
</dbReference>
<dbReference type="OrthoDB" id="7873796at2"/>
<dbReference type="InterPro" id="IPR009056">
    <property type="entry name" value="Cyt_c-like_dom"/>
</dbReference>
<dbReference type="GO" id="GO:0009055">
    <property type="term" value="F:electron transfer activity"/>
    <property type="evidence" value="ECO:0007669"/>
    <property type="project" value="InterPro"/>
</dbReference>
<dbReference type="EMBL" id="CP005587">
    <property type="protein sequence ID" value="AGK56819.1"/>
    <property type="molecule type" value="Genomic_DNA"/>
</dbReference>
<dbReference type="eggNOG" id="COG2010">
    <property type="taxonomic scope" value="Bacteria"/>
</dbReference>
<organism evidence="6 7">
    <name type="scientific">Hyphomicrobium denitrificans 1NES1</name>
    <dbReference type="NCBI Taxonomy" id="670307"/>
    <lineage>
        <taxon>Bacteria</taxon>
        <taxon>Pseudomonadati</taxon>
        <taxon>Pseudomonadota</taxon>
        <taxon>Alphaproteobacteria</taxon>
        <taxon>Hyphomicrobiales</taxon>
        <taxon>Hyphomicrobiaceae</taxon>
        <taxon>Hyphomicrobium</taxon>
    </lineage>
</organism>
<sequence>MATGFMLSLSAYAQEPGDAQTGYAFAQRNCAECHAVRRGQTESPNQDAPSFESVAKTRGMTGRALVVWLQTSHPTMPNFLIPEKDRDDVVAYILSLKPVPAQ</sequence>
<gene>
    <name evidence="6" type="ORF">HYPDE_25673</name>
</gene>
<dbReference type="Pfam" id="PF13442">
    <property type="entry name" value="Cytochrome_CBB3"/>
    <property type="match status" value="1"/>
</dbReference>
<feature type="domain" description="Cytochrome c" evidence="5">
    <location>
        <begin position="17"/>
        <end position="97"/>
    </location>
</feature>
<evidence type="ECO:0000256" key="4">
    <source>
        <dbReference type="PROSITE-ProRule" id="PRU00433"/>
    </source>
</evidence>
<dbReference type="InterPro" id="IPR036909">
    <property type="entry name" value="Cyt_c-like_dom_sf"/>
</dbReference>
<dbReference type="GO" id="GO:0046872">
    <property type="term" value="F:metal ion binding"/>
    <property type="evidence" value="ECO:0007669"/>
    <property type="project" value="UniProtKB-KW"/>
</dbReference>
<evidence type="ECO:0000313" key="7">
    <source>
        <dbReference type="Proteomes" id="UP000005952"/>
    </source>
</evidence>
<proteinExistence type="predicted"/>
<name>N0B043_9HYPH</name>
<dbReference type="RefSeq" id="WP_015596856.1">
    <property type="nucleotide sequence ID" value="NC_021172.1"/>
</dbReference>
<evidence type="ECO:0000259" key="5">
    <source>
        <dbReference type="PROSITE" id="PS51007"/>
    </source>
</evidence>
<protein>
    <recommendedName>
        <fullName evidence="5">Cytochrome c domain-containing protein</fullName>
    </recommendedName>
</protein>
<dbReference type="Gene3D" id="1.10.760.10">
    <property type="entry name" value="Cytochrome c-like domain"/>
    <property type="match status" value="1"/>
</dbReference>
<accession>N0B043</accession>
<dbReference type="KEGG" id="hdt:HYPDE_25673"/>
<evidence type="ECO:0000256" key="1">
    <source>
        <dbReference type="ARBA" id="ARBA00022617"/>
    </source>
</evidence>
<dbReference type="AlphaFoldDB" id="N0B043"/>
<keyword evidence="3 4" id="KW-0408">Iron</keyword>
<dbReference type="GO" id="GO:0020037">
    <property type="term" value="F:heme binding"/>
    <property type="evidence" value="ECO:0007669"/>
    <property type="project" value="InterPro"/>
</dbReference>
<reference evidence="6 7" key="1">
    <citation type="journal article" date="2013" name="Genome Announc.">
        <title>Genome sequences for three denitrifying bacterial strains isolated from a uranium- and nitrate-contaminated subsurface environment.</title>
        <authorList>
            <person name="Venkatramanan R."/>
            <person name="Prakash O."/>
            <person name="Woyke T."/>
            <person name="Chain P."/>
            <person name="Goodwin L.A."/>
            <person name="Watson D."/>
            <person name="Brooks S."/>
            <person name="Kostka J.E."/>
            <person name="Green S.J."/>
        </authorList>
    </citation>
    <scope>NUCLEOTIDE SEQUENCE [LARGE SCALE GENOMIC DNA]</scope>
    <source>
        <strain evidence="6 7">1NES1</strain>
    </source>
</reference>
<evidence type="ECO:0000313" key="6">
    <source>
        <dbReference type="EMBL" id="AGK56819.1"/>
    </source>
</evidence>
<evidence type="ECO:0000256" key="3">
    <source>
        <dbReference type="ARBA" id="ARBA00023004"/>
    </source>
</evidence>
<dbReference type="HOGENOM" id="CLU_133116_1_0_5"/>
<keyword evidence="1 4" id="KW-0349">Heme</keyword>
<keyword evidence="2 4" id="KW-0479">Metal-binding</keyword>